<evidence type="ECO:0000256" key="6">
    <source>
        <dbReference type="SAM" id="Coils"/>
    </source>
</evidence>
<comment type="subcellular location">
    <subcellularLocation>
        <location evidence="1">Nucleus</location>
    </subcellularLocation>
</comment>
<organism evidence="9 10">
    <name type="scientific">Tagetes erecta</name>
    <name type="common">African marigold</name>
    <dbReference type="NCBI Taxonomy" id="13708"/>
    <lineage>
        <taxon>Eukaryota</taxon>
        <taxon>Viridiplantae</taxon>
        <taxon>Streptophyta</taxon>
        <taxon>Embryophyta</taxon>
        <taxon>Tracheophyta</taxon>
        <taxon>Spermatophyta</taxon>
        <taxon>Magnoliopsida</taxon>
        <taxon>eudicotyledons</taxon>
        <taxon>Gunneridae</taxon>
        <taxon>Pentapetalae</taxon>
        <taxon>asterids</taxon>
        <taxon>campanulids</taxon>
        <taxon>Asterales</taxon>
        <taxon>Asteraceae</taxon>
        <taxon>Asteroideae</taxon>
        <taxon>Heliantheae alliance</taxon>
        <taxon>Tageteae</taxon>
        <taxon>Tagetes</taxon>
    </lineage>
</organism>
<dbReference type="GO" id="GO:0010106">
    <property type="term" value="P:cellular response to iron ion starvation"/>
    <property type="evidence" value="ECO:0007669"/>
    <property type="project" value="UniProtKB-ARBA"/>
</dbReference>
<gene>
    <name evidence="9" type="ORF">QVD17_15740</name>
</gene>
<dbReference type="GO" id="GO:0046983">
    <property type="term" value="F:protein dimerization activity"/>
    <property type="evidence" value="ECO:0007669"/>
    <property type="project" value="InterPro"/>
</dbReference>
<dbReference type="EMBL" id="JAUHHV010000004">
    <property type="protein sequence ID" value="KAK1427058.1"/>
    <property type="molecule type" value="Genomic_DNA"/>
</dbReference>
<dbReference type="GO" id="GO:0000981">
    <property type="term" value="F:DNA-binding transcription factor activity, RNA polymerase II-specific"/>
    <property type="evidence" value="ECO:0007669"/>
    <property type="project" value="TreeGrafter"/>
</dbReference>
<dbReference type="Pfam" id="PF00010">
    <property type="entry name" value="HLH"/>
    <property type="match status" value="1"/>
</dbReference>
<dbReference type="InterPro" id="IPR036638">
    <property type="entry name" value="HLH_DNA-bd_sf"/>
</dbReference>
<evidence type="ECO:0000256" key="3">
    <source>
        <dbReference type="ARBA" id="ARBA00023125"/>
    </source>
</evidence>
<dbReference type="GO" id="GO:0000977">
    <property type="term" value="F:RNA polymerase II transcription regulatory region sequence-specific DNA binding"/>
    <property type="evidence" value="ECO:0007669"/>
    <property type="project" value="TreeGrafter"/>
</dbReference>
<dbReference type="Gene3D" id="4.10.280.10">
    <property type="entry name" value="Helix-loop-helix DNA-binding domain"/>
    <property type="match status" value="1"/>
</dbReference>
<dbReference type="InterPro" id="IPR011598">
    <property type="entry name" value="bHLH_dom"/>
</dbReference>
<evidence type="ECO:0000256" key="1">
    <source>
        <dbReference type="ARBA" id="ARBA00004123"/>
    </source>
</evidence>
<dbReference type="SUPFAM" id="SSF47459">
    <property type="entry name" value="HLH, helix-loop-helix DNA-binding domain"/>
    <property type="match status" value="1"/>
</dbReference>
<dbReference type="AlphaFoldDB" id="A0AAD8KSX7"/>
<sequence length="259" mass="28985">MLAVSPPLFSTSHGWALEDLITQNLAQEANSYNTLVDFHTFDQIKADLAPTHSSLSSTTGDDNQVAKKLNHNASERDRRKKVNELYAFLRSLLPISSDQKKKLSIPKTVSRALKYIPELEKEVETLRCKREKMSPYSTLTTNANKEHSSIKKHSVEDTTKSSVISSVSILGEKEVVIQVISSADEMSQNKKSNLLLSKVLEKLEQKENELVLINATTFKCPDDGMLLSTLHLQVQGDRKPDAEKVKELLDQCLAVPVIR</sequence>
<keyword evidence="4" id="KW-0804">Transcription</keyword>
<dbReference type="Proteomes" id="UP001229421">
    <property type="component" value="Unassembled WGS sequence"/>
</dbReference>
<dbReference type="GO" id="GO:0090575">
    <property type="term" value="C:RNA polymerase II transcription regulator complex"/>
    <property type="evidence" value="ECO:0007669"/>
    <property type="project" value="TreeGrafter"/>
</dbReference>
<keyword evidence="6" id="KW-0175">Coiled coil</keyword>
<accession>A0AAD8KSX7</accession>
<evidence type="ECO:0000256" key="7">
    <source>
        <dbReference type="SAM" id="MobiDB-lite"/>
    </source>
</evidence>
<feature type="coiled-coil region" evidence="6">
    <location>
        <begin position="189"/>
        <end position="216"/>
    </location>
</feature>
<evidence type="ECO:0000256" key="2">
    <source>
        <dbReference type="ARBA" id="ARBA00023015"/>
    </source>
</evidence>
<dbReference type="SMART" id="SM00353">
    <property type="entry name" value="HLH"/>
    <property type="match status" value="1"/>
</dbReference>
<evidence type="ECO:0000256" key="4">
    <source>
        <dbReference type="ARBA" id="ARBA00023163"/>
    </source>
</evidence>
<protein>
    <recommendedName>
        <fullName evidence="8">BHLH domain-containing protein</fullName>
    </recommendedName>
</protein>
<evidence type="ECO:0000313" key="9">
    <source>
        <dbReference type="EMBL" id="KAK1427058.1"/>
    </source>
</evidence>
<reference evidence="9" key="1">
    <citation type="journal article" date="2023" name="bioRxiv">
        <title>Improved chromosome-level genome assembly for marigold (Tagetes erecta).</title>
        <authorList>
            <person name="Jiang F."/>
            <person name="Yuan L."/>
            <person name="Wang S."/>
            <person name="Wang H."/>
            <person name="Xu D."/>
            <person name="Wang A."/>
            <person name="Fan W."/>
        </authorList>
    </citation>
    <scope>NUCLEOTIDE SEQUENCE</scope>
    <source>
        <strain evidence="9">WSJ</strain>
        <tissue evidence="9">Leaf</tissue>
    </source>
</reference>
<dbReference type="PANTHER" id="PTHR13935:SF41">
    <property type="entry name" value="TRANSCRIPTION FACTOR ORG2-RELATED"/>
    <property type="match status" value="1"/>
</dbReference>
<name>A0AAD8KSX7_TARER</name>
<evidence type="ECO:0000259" key="8">
    <source>
        <dbReference type="PROSITE" id="PS50888"/>
    </source>
</evidence>
<dbReference type="InterPro" id="IPR015660">
    <property type="entry name" value="MASH1/Ascl1a-like"/>
</dbReference>
<proteinExistence type="predicted"/>
<dbReference type="PANTHER" id="PTHR13935">
    <property type="entry name" value="ACHAETE-SCUTE TRANSCRIPTION FACTOR-RELATED"/>
    <property type="match status" value="1"/>
</dbReference>
<keyword evidence="5" id="KW-0539">Nucleus</keyword>
<evidence type="ECO:0000313" key="10">
    <source>
        <dbReference type="Proteomes" id="UP001229421"/>
    </source>
</evidence>
<keyword evidence="2" id="KW-0805">Transcription regulation</keyword>
<feature type="domain" description="BHLH" evidence="8">
    <location>
        <begin position="66"/>
        <end position="119"/>
    </location>
</feature>
<keyword evidence="3" id="KW-0238">DNA-binding</keyword>
<feature type="region of interest" description="Disordered" evidence="7">
    <location>
        <begin position="52"/>
        <end position="77"/>
    </location>
</feature>
<evidence type="ECO:0000256" key="5">
    <source>
        <dbReference type="ARBA" id="ARBA00023242"/>
    </source>
</evidence>
<keyword evidence="10" id="KW-1185">Reference proteome</keyword>
<feature type="compositionally biased region" description="Polar residues" evidence="7">
    <location>
        <begin position="52"/>
        <end position="62"/>
    </location>
</feature>
<dbReference type="FunFam" id="4.10.280.10:FF:000074">
    <property type="entry name" value="Transcription factor ORG2"/>
    <property type="match status" value="1"/>
</dbReference>
<comment type="caution">
    <text evidence="9">The sequence shown here is derived from an EMBL/GenBank/DDBJ whole genome shotgun (WGS) entry which is preliminary data.</text>
</comment>
<dbReference type="PROSITE" id="PS50888">
    <property type="entry name" value="BHLH"/>
    <property type="match status" value="1"/>
</dbReference>